<sequence length="147" mass="15424">MILCSKSTLASFLRRKREGAPLLPARKGAPASSASKGKRPMSPSGGTPSEGPAKRAKAGSTGTLPLSSSKPTVPSPPPPPSREEKGVPPRSPRSFGGLFTRSSFTQEEGEASSLALSLMKGVVTPEDRRLLNPLGREDLERKALSSF</sequence>
<organism evidence="2">
    <name type="scientific">Sesamum latifolium</name>
    <dbReference type="NCBI Taxonomy" id="2727402"/>
    <lineage>
        <taxon>Eukaryota</taxon>
        <taxon>Viridiplantae</taxon>
        <taxon>Streptophyta</taxon>
        <taxon>Embryophyta</taxon>
        <taxon>Tracheophyta</taxon>
        <taxon>Spermatophyta</taxon>
        <taxon>Magnoliopsida</taxon>
        <taxon>eudicotyledons</taxon>
        <taxon>Gunneridae</taxon>
        <taxon>Pentapetalae</taxon>
        <taxon>asterids</taxon>
        <taxon>lamiids</taxon>
        <taxon>Lamiales</taxon>
        <taxon>Pedaliaceae</taxon>
        <taxon>Sesamum</taxon>
    </lineage>
</organism>
<evidence type="ECO:0000313" key="2">
    <source>
        <dbReference type="EMBL" id="KAL0415766.1"/>
    </source>
</evidence>
<feature type="compositionally biased region" description="Low complexity" evidence="1">
    <location>
        <begin position="63"/>
        <end position="72"/>
    </location>
</feature>
<dbReference type="EMBL" id="JACGWN010000012">
    <property type="protein sequence ID" value="KAL0415766.1"/>
    <property type="molecule type" value="Genomic_DNA"/>
</dbReference>
<feature type="region of interest" description="Disordered" evidence="1">
    <location>
        <begin position="1"/>
        <end position="106"/>
    </location>
</feature>
<gene>
    <name evidence="2" type="ORF">Slati_3408500</name>
</gene>
<protein>
    <submittedName>
        <fullName evidence="2">Uncharacterized protein</fullName>
    </submittedName>
</protein>
<proteinExistence type="predicted"/>
<reference evidence="2" key="2">
    <citation type="journal article" date="2024" name="Plant">
        <title>Genomic evolution and insights into agronomic trait innovations of Sesamum species.</title>
        <authorList>
            <person name="Miao H."/>
            <person name="Wang L."/>
            <person name="Qu L."/>
            <person name="Liu H."/>
            <person name="Sun Y."/>
            <person name="Le M."/>
            <person name="Wang Q."/>
            <person name="Wei S."/>
            <person name="Zheng Y."/>
            <person name="Lin W."/>
            <person name="Duan Y."/>
            <person name="Cao H."/>
            <person name="Xiong S."/>
            <person name="Wang X."/>
            <person name="Wei L."/>
            <person name="Li C."/>
            <person name="Ma Q."/>
            <person name="Ju M."/>
            <person name="Zhao R."/>
            <person name="Li G."/>
            <person name="Mu C."/>
            <person name="Tian Q."/>
            <person name="Mei H."/>
            <person name="Zhang T."/>
            <person name="Gao T."/>
            <person name="Zhang H."/>
        </authorList>
    </citation>
    <scope>NUCLEOTIDE SEQUENCE</scope>
    <source>
        <strain evidence="2">KEN1</strain>
    </source>
</reference>
<feature type="compositionally biased region" description="Polar residues" evidence="1">
    <location>
        <begin position="1"/>
        <end position="10"/>
    </location>
</feature>
<evidence type="ECO:0000256" key="1">
    <source>
        <dbReference type="SAM" id="MobiDB-lite"/>
    </source>
</evidence>
<dbReference type="AlphaFoldDB" id="A0AAW2UK98"/>
<name>A0AAW2UK98_9LAMI</name>
<comment type="caution">
    <text evidence="2">The sequence shown here is derived from an EMBL/GenBank/DDBJ whole genome shotgun (WGS) entry which is preliminary data.</text>
</comment>
<reference evidence="2" key="1">
    <citation type="submission" date="2020-06" db="EMBL/GenBank/DDBJ databases">
        <authorList>
            <person name="Li T."/>
            <person name="Hu X."/>
            <person name="Zhang T."/>
            <person name="Song X."/>
            <person name="Zhang H."/>
            <person name="Dai N."/>
            <person name="Sheng W."/>
            <person name="Hou X."/>
            <person name="Wei L."/>
        </authorList>
    </citation>
    <scope>NUCLEOTIDE SEQUENCE</scope>
    <source>
        <strain evidence="2">KEN1</strain>
        <tissue evidence="2">Leaf</tissue>
    </source>
</reference>
<accession>A0AAW2UK98</accession>